<gene>
    <name evidence="2" type="primary">RED1</name>
    <name evidence="2" type="ORF">FIM1_2651</name>
</gene>
<feature type="compositionally biased region" description="Polar residues" evidence="1">
    <location>
        <begin position="680"/>
        <end position="694"/>
    </location>
</feature>
<reference evidence="2 3" key="1">
    <citation type="submission" date="2016-03" db="EMBL/GenBank/DDBJ databases">
        <title>How can Kluyveromyces marxianus grow so fast - potential evolutionary course in Saccharomyces Complex revealed by comparative genomics.</title>
        <authorList>
            <person name="Mo W."/>
            <person name="Lu W."/>
            <person name="Yang X."/>
            <person name="Qi J."/>
            <person name="Lv H."/>
        </authorList>
    </citation>
    <scope>NUCLEOTIDE SEQUENCE [LARGE SCALE GENOMIC DNA]</scope>
    <source>
        <strain evidence="2 3">FIM1</strain>
    </source>
</reference>
<protein>
    <submittedName>
        <fullName evidence="2">Protein RED1</fullName>
    </submittedName>
</protein>
<feature type="region of interest" description="Disordered" evidence="1">
    <location>
        <begin position="382"/>
        <end position="425"/>
    </location>
</feature>
<accession>A0ABX6F0I0</accession>
<feature type="compositionally biased region" description="Polar residues" evidence="1">
    <location>
        <begin position="704"/>
        <end position="714"/>
    </location>
</feature>
<feature type="compositionally biased region" description="Polar residues" evidence="1">
    <location>
        <begin position="382"/>
        <end position="396"/>
    </location>
</feature>
<name>A0ABX6F0I0_KLUMA</name>
<feature type="compositionally biased region" description="Polar residues" evidence="1">
    <location>
        <begin position="409"/>
        <end position="422"/>
    </location>
</feature>
<keyword evidence="3" id="KW-1185">Reference proteome</keyword>
<organism evidence="2 3">
    <name type="scientific">Kluyveromyces marxianus</name>
    <name type="common">Yeast</name>
    <name type="synonym">Candida kefyr</name>
    <dbReference type="NCBI Taxonomy" id="4911"/>
    <lineage>
        <taxon>Eukaryota</taxon>
        <taxon>Fungi</taxon>
        <taxon>Dikarya</taxon>
        <taxon>Ascomycota</taxon>
        <taxon>Saccharomycotina</taxon>
        <taxon>Saccharomycetes</taxon>
        <taxon>Saccharomycetales</taxon>
        <taxon>Saccharomycetaceae</taxon>
        <taxon>Kluyveromyces</taxon>
    </lineage>
</organism>
<evidence type="ECO:0000313" key="2">
    <source>
        <dbReference type="EMBL" id="QGN15953.1"/>
    </source>
</evidence>
<proteinExistence type="predicted"/>
<dbReference type="Proteomes" id="UP000422736">
    <property type="component" value="Chromosome 4"/>
</dbReference>
<feature type="region of interest" description="Disordered" evidence="1">
    <location>
        <begin position="648"/>
        <end position="750"/>
    </location>
</feature>
<dbReference type="InterPro" id="IPR012491">
    <property type="entry name" value="Red1/Rec10"/>
</dbReference>
<dbReference type="Pfam" id="PF07964">
    <property type="entry name" value="Red1"/>
    <property type="match status" value="1"/>
</dbReference>
<sequence length="872" mass="97932">MLKVINLLVDYIQEKPGVTSRDVIEGWNDAKGRGLHIDKECGVLFEEIVEISVKPMFSLEYGILEVIVHIGQILNLRSFISDRWWFKLATIPCVYFLKQDIKVPRRSEGLESLTQSLLNYGISRGNIHNWKAIMLLLGLFYQQSDIRRYIITQLREVYNYRIGEILDSLNSFQLANYLMELIVNCFPKKHNSRATVLSAPQFWRDPAKTKSFFSDELYPHRAKHGEDAIIQLVLSRFGNFFTNFGSVKKAIYIIGKSSGVKTLTKHQSYLQVLHQSLYFWDGEGLFFEINPRKVTITRDLRDTLKVTLNDTFSNCILSPHSAWLTTLNKTTSFQFQTNEPSTSEMIWNATKLPKISEVQTYISLRFPSSFDDGIIQSSVQESGAHTNNDPIPNTGKTPIEGSSFAMGQVTDTFGTPNKTSDSYIGGQDMEQAIDDSVFSSSQAPETPRKLKMSVFDDSIEHDDQSPLAIAQKRKIVRATSKTLGVLKEEFKRQEPVNVISSAYDIPEEVEEADISPLKPPPPPPANIFQSKTTKPVPAKDNSSGVKKVTDMFKPLMKKKEAAVLDDIFALPLPKGKKKKSDSEKKQSVLNNFRPVVYVPSQDQPPAKSKLVAAVNKNNKLVVKKKVAVVPTVPEGAISKKRKRVENNEDVFALSGDDEQTPPKRVTRSSKGKKGEAVSLETKTISDAPSSTPHPKTTDVPNRPGGSNSVLNGNNAADAAEPTPEKDISNKGDENKTRDDSTLRNDKSMMNESTNTDISMLNSITATTPFTSGYSKMPAFQGSFTNQLQEQIYHSVMNFSNELARKISLINGEMNKKIVNELSEKYKTMFQELQSSFQNDVEKITGFVGEIKDMLHLPEEELLKLIRDKQFHT</sequence>
<evidence type="ECO:0000313" key="3">
    <source>
        <dbReference type="Proteomes" id="UP000422736"/>
    </source>
</evidence>
<evidence type="ECO:0000256" key="1">
    <source>
        <dbReference type="SAM" id="MobiDB-lite"/>
    </source>
</evidence>
<feature type="compositionally biased region" description="Basic and acidic residues" evidence="1">
    <location>
        <begin position="722"/>
        <end position="748"/>
    </location>
</feature>
<dbReference type="EMBL" id="CP015057">
    <property type="protein sequence ID" value="QGN15953.1"/>
    <property type="molecule type" value="Genomic_DNA"/>
</dbReference>